<feature type="compositionally biased region" description="Basic and acidic residues" evidence="13">
    <location>
        <begin position="629"/>
        <end position="641"/>
    </location>
</feature>
<evidence type="ECO:0000256" key="1">
    <source>
        <dbReference type="ARBA" id="ARBA00003436"/>
    </source>
</evidence>
<keyword evidence="4" id="KW-0812">Transmembrane</keyword>
<feature type="region of interest" description="Disordered" evidence="13">
    <location>
        <begin position="622"/>
        <end position="641"/>
    </location>
</feature>
<dbReference type="AlphaFoldDB" id="A0A3B4GML9"/>
<dbReference type="FunFam" id="2.60.40.60:FF:000007">
    <property type="entry name" value="Protocadherin alpha 2"/>
    <property type="match status" value="1"/>
</dbReference>
<keyword evidence="7 12" id="KW-0106">Calcium</keyword>
<evidence type="ECO:0000256" key="12">
    <source>
        <dbReference type="PROSITE-ProRule" id="PRU00043"/>
    </source>
</evidence>
<dbReference type="PANTHER" id="PTHR24028">
    <property type="entry name" value="CADHERIN-87A"/>
    <property type="match status" value="1"/>
</dbReference>
<feature type="signal peptide" evidence="14">
    <location>
        <begin position="1"/>
        <end position="19"/>
    </location>
</feature>
<dbReference type="SMART" id="SM00112">
    <property type="entry name" value="CA"/>
    <property type="match status" value="6"/>
</dbReference>
<evidence type="ECO:0000256" key="9">
    <source>
        <dbReference type="ARBA" id="ARBA00022989"/>
    </source>
</evidence>
<dbReference type="InterPro" id="IPR013164">
    <property type="entry name" value="Cadherin_N"/>
</dbReference>
<keyword evidence="6" id="KW-0677">Repeat</keyword>
<dbReference type="FunFam" id="2.60.40.60:FF:000006">
    <property type="entry name" value="Protocadherin alpha 2"/>
    <property type="match status" value="1"/>
</dbReference>
<dbReference type="FunFam" id="2.60.40.60:FF:000129">
    <property type="entry name" value="protocadherin alpha-C2 isoform X1"/>
    <property type="match status" value="1"/>
</dbReference>
<evidence type="ECO:0000256" key="6">
    <source>
        <dbReference type="ARBA" id="ARBA00022737"/>
    </source>
</evidence>
<dbReference type="InterPro" id="IPR020894">
    <property type="entry name" value="Cadherin_CS"/>
</dbReference>
<keyword evidence="9" id="KW-1133">Transmembrane helix</keyword>
<evidence type="ECO:0000256" key="11">
    <source>
        <dbReference type="ARBA" id="ARBA00023180"/>
    </source>
</evidence>
<dbReference type="Ensembl" id="ENSPNYT00000024931.1">
    <property type="protein sequence ID" value="ENSPNYP00000024332.1"/>
    <property type="gene ID" value="ENSPNYG00000018369.1"/>
</dbReference>
<dbReference type="STRING" id="303518.ENSPNYP00000024332"/>
<dbReference type="InterPro" id="IPR015919">
    <property type="entry name" value="Cadherin-like_sf"/>
</dbReference>
<proteinExistence type="predicted"/>
<dbReference type="InterPro" id="IPR050174">
    <property type="entry name" value="Protocadherin/Cadherin-CA"/>
</dbReference>
<dbReference type="FunFam" id="2.60.40.60:FF:000001">
    <property type="entry name" value="Protocadherin alpha 2"/>
    <property type="match status" value="1"/>
</dbReference>
<evidence type="ECO:0000256" key="2">
    <source>
        <dbReference type="ARBA" id="ARBA00004251"/>
    </source>
</evidence>
<evidence type="ECO:0000256" key="8">
    <source>
        <dbReference type="ARBA" id="ARBA00022889"/>
    </source>
</evidence>
<dbReference type="InterPro" id="IPR002126">
    <property type="entry name" value="Cadherin-like_dom"/>
</dbReference>
<dbReference type="PROSITE" id="PS00232">
    <property type="entry name" value="CADHERIN_1"/>
    <property type="match status" value="3"/>
</dbReference>
<keyword evidence="10" id="KW-0472">Membrane</keyword>
<keyword evidence="3" id="KW-1003">Cell membrane</keyword>
<dbReference type="GO" id="GO:0005509">
    <property type="term" value="F:calcium ion binding"/>
    <property type="evidence" value="ECO:0007669"/>
    <property type="project" value="UniProtKB-UniRule"/>
</dbReference>
<dbReference type="SUPFAM" id="SSF49313">
    <property type="entry name" value="Cadherin-like"/>
    <property type="match status" value="6"/>
</dbReference>
<accession>A0A3B4GML9</accession>
<dbReference type="FunFam" id="2.60.40.60:FF:000002">
    <property type="entry name" value="Protocadherin alpha 2"/>
    <property type="match status" value="1"/>
</dbReference>
<dbReference type="PRINTS" id="PR00205">
    <property type="entry name" value="CADHERIN"/>
</dbReference>
<dbReference type="Pfam" id="PF08266">
    <property type="entry name" value="Cadherin_2"/>
    <property type="match status" value="1"/>
</dbReference>
<organism evidence="16">
    <name type="scientific">Pundamilia nyererei</name>
    <dbReference type="NCBI Taxonomy" id="303518"/>
    <lineage>
        <taxon>Eukaryota</taxon>
        <taxon>Metazoa</taxon>
        <taxon>Chordata</taxon>
        <taxon>Craniata</taxon>
        <taxon>Vertebrata</taxon>
        <taxon>Euteleostomi</taxon>
        <taxon>Actinopterygii</taxon>
        <taxon>Neopterygii</taxon>
        <taxon>Teleostei</taxon>
        <taxon>Neoteleostei</taxon>
        <taxon>Acanthomorphata</taxon>
        <taxon>Ovalentaria</taxon>
        <taxon>Cichlomorphae</taxon>
        <taxon>Cichliformes</taxon>
        <taxon>Cichlidae</taxon>
        <taxon>African cichlids</taxon>
        <taxon>Pseudocrenilabrinae</taxon>
        <taxon>Haplochromini</taxon>
        <taxon>Pundamilia</taxon>
    </lineage>
</organism>
<dbReference type="GO" id="GO:0005886">
    <property type="term" value="C:plasma membrane"/>
    <property type="evidence" value="ECO:0007669"/>
    <property type="project" value="UniProtKB-SubCell"/>
</dbReference>
<keyword evidence="5 14" id="KW-0732">Signal</keyword>
<evidence type="ECO:0000256" key="14">
    <source>
        <dbReference type="SAM" id="SignalP"/>
    </source>
</evidence>
<protein>
    <recommendedName>
        <fullName evidence="15">Cadherin domain-containing protein</fullName>
    </recommendedName>
</protein>
<dbReference type="Pfam" id="PF00028">
    <property type="entry name" value="Cadherin"/>
    <property type="match status" value="4"/>
</dbReference>
<evidence type="ECO:0000256" key="3">
    <source>
        <dbReference type="ARBA" id="ARBA00022475"/>
    </source>
</evidence>
<evidence type="ECO:0000256" key="5">
    <source>
        <dbReference type="ARBA" id="ARBA00022729"/>
    </source>
</evidence>
<feature type="domain" description="Cadherin" evidence="15">
    <location>
        <begin position="61"/>
        <end position="123"/>
    </location>
</feature>
<evidence type="ECO:0000313" key="16">
    <source>
        <dbReference type="Ensembl" id="ENSPNYP00000024332.1"/>
    </source>
</evidence>
<evidence type="ECO:0000256" key="13">
    <source>
        <dbReference type="SAM" id="MobiDB-lite"/>
    </source>
</evidence>
<dbReference type="FunFam" id="2.60.40.60:FF:000004">
    <property type="entry name" value="Protocadherin 1 gamma 2"/>
    <property type="match status" value="1"/>
</dbReference>
<keyword evidence="11" id="KW-0325">Glycoprotein</keyword>
<feature type="domain" description="Cadherin" evidence="15">
    <location>
        <begin position="219"/>
        <end position="323"/>
    </location>
</feature>
<dbReference type="GeneTree" id="ENSGT00940000164468"/>
<feature type="domain" description="Cadherin" evidence="15">
    <location>
        <begin position="429"/>
        <end position="538"/>
    </location>
</feature>
<feature type="domain" description="Cadherin" evidence="15">
    <location>
        <begin position="553"/>
        <end position="630"/>
    </location>
</feature>
<dbReference type="CDD" id="cd11304">
    <property type="entry name" value="Cadherin_repeat"/>
    <property type="match status" value="5"/>
</dbReference>
<feature type="domain" description="Cadherin" evidence="15">
    <location>
        <begin position="124"/>
        <end position="213"/>
    </location>
</feature>
<evidence type="ECO:0000256" key="4">
    <source>
        <dbReference type="ARBA" id="ARBA00022692"/>
    </source>
</evidence>
<evidence type="ECO:0000256" key="7">
    <source>
        <dbReference type="ARBA" id="ARBA00022837"/>
    </source>
</evidence>
<dbReference type="Gene3D" id="2.60.40.60">
    <property type="entry name" value="Cadherins"/>
    <property type="match status" value="6"/>
</dbReference>
<sequence>MKGPALLFFALLSFGSVTGQVSYTIPEEMTKGSLVGNIAQDLGLIIKRLISGKARIYTRDSDQYVELNRERGVLLVKERIDREALCRRTTPCALHFQIILENPMEFYTVTVQITDINDNAPTFEKTEMEFKISESAVTGAKFVLKRAVDVDVGTNDLQRYELKPTDNFVLKMHNNADGNKNVEMVLQKPLDREKQEQISLNVLIMDPSSTGTMQRIQTIQYRRKSTVTENSPKGTVVATVTASDAEQGSNSKITYSITNKVDDVRKVFNINKENGEVTLIGNTDFEDSRGFQLSLRASDVGGLTDSCKLIVDVLDLNDNKPEINIMSKSTVISEDAKLNTVVTMINVEDRDTGERGNVQCSVSDSVPFILKSSTNHFYTLVTDSDLDRERASEYNITVTCSDDGVPSLSSSVTLTLQISDVNDNAPVFERSSYEAYIVENNTPGLSIFTVKASDADWNQNARVSYILEDSSVNGVPVSSYVSVSADSGVIHAVRSLDYEQIKDFHFRVKAQDGGSPPLSSNVTVKIMIRDQNDNPPQVLYPVQTGGSLVAEMVPRSADVGYLVTKVVAVDVDSGQNAWLSYKLQKATDRALFEVGLQNGEIRTIRQVTDKDAVKQRLTVIVEDNGQPSRSEREREREREQPKVKVTLKMSLNQPSRATLMEIKMLRWYYRNLWTERNKSRYPSC</sequence>
<evidence type="ECO:0000259" key="15">
    <source>
        <dbReference type="PROSITE" id="PS50268"/>
    </source>
</evidence>
<keyword evidence="8" id="KW-0130">Cell adhesion</keyword>
<comment type="function">
    <text evidence="1">Potential calcium-dependent cell-adhesion protein. May be involved in the establishment and maintenance of specific neuronal connections in the brain.</text>
</comment>
<comment type="subcellular location">
    <subcellularLocation>
        <location evidence="2">Cell membrane</location>
        <topology evidence="2">Single-pass type I membrane protein</topology>
    </subcellularLocation>
</comment>
<feature type="chain" id="PRO_5017213233" description="Cadherin domain-containing protein" evidence="14">
    <location>
        <begin position="20"/>
        <end position="684"/>
    </location>
</feature>
<dbReference type="PANTHER" id="PTHR24028:SF296">
    <property type="entry name" value="PROTOCADHERIN 1 GAMMA 11 PRECURSOR-RELATED"/>
    <property type="match status" value="1"/>
</dbReference>
<dbReference type="GO" id="GO:0007156">
    <property type="term" value="P:homophilic cell adhesion via plasma membrane adhesion molecules"/>
    <property type="evidence" value="ECO:0007669"/>
    <property type="project" value="InterPro"/>
</dbReference>
<dbReference type="GO" id="GO:0009653">
    <property type="term" value="P:anatomical structure morphogenesis"/>
    <property type="evidence" value="ECO:0007669"/>
    <property type="project" value="UniProtKB-ARBA"/>
</dbReference>
<reference evidence="16" key="1">
    <citation type="submission" date="2023-09" db="UniProtKB">
        <authorList>
            <consortium name="Ensembl"/>
        </authorList>
    </citation>
    <scope>IDENTIFICATION</scope>
</reference>
<name>A0A3B4GML9_9CICH</name>
<dbReference type="PROSITE" id="PS50268">
    <property type="entry name" value="CADHERIN_2"/>
    <property type="match status" value="6"/>
</dbReference>
<evidence type="ECO:0000256" key="10">
    <source>
        <dbReference type="ARBA" id="ARBA00023136"/>
    </source>
</evidence>
<feature type="domain" description="Cadherin" evidence="15">
    <location>
        <begin position="324"/>
        <end position="428"/>
    </location>
</feature>